<feature type="domain" description="Zn(2)-C6 fungal-type" evidence="4">
    <location>
        <begin position="349"/>
        <end position="379"/>
    </location>
</feature>
<keyword evidence="1" id="KW-0479">Metal-binding</keyword>
<dbReference type="InterPro" id="IPR050987">
    <property type="entry name" value="AtrR-like"/>
</dbReference>
<sequence length="1200" mass="130259">MDSGTIAELHIDVQQIETQLPRSIASGTTSLPDSDSPLALSPKSTFNFSWVPEPQILSSPTHSSRSSRCRSSGSSSFASSLSSARSSTSHHGQGYRCGFGALQRSSVGPYAGTATGTSTGTSSPTVATAATTPRACSPSCMHGSLTGSPRPGLTAPGSLTANTLGLIGSKLTSTASLQAPCHAAPPPSLRCTTPPGLGPSSHSTSSSAAASPTPSFSSSALSSVPTSAPSSSLSTPVNRININTNTATASLFRSSGSSSSPTGVLSISSATTSPTSPTSISPRSTRPPVNVKMPPRPAKRSADGSGASDDDANGSGAGKLKLARSDRGPEDFSSVVKNRLQSYTRTGQACDRCKVRKIRCDALPEGCSHCINLNLECYVTDRVTGRTERRGYMQQLEREKNSMMSRIRDLEKLCADRGIEVKPFQGGVRAQSPPDGVDDEMGNASSAAQSTSTAVSNEGWSQYGSLWIKESSSPKPANNIIRFKTPRNEWQTRPEQSRWGVGADDAPLSSLKGMTLTLLGTTIETTAFEAPDVDEPLSVTDPSMPLYNKSVQAFLRSTMGVNPPVRVELPTRENAFMYAEWYFITIASFVPLLHKPTFMKLLTRVYDEPGFKASVPELVLVHMVFATILFQFGVRNSQTLEQRNNFNDLSNKHYHFALSKMYEIFSSTEFEALQALVLIASHTRAFPKPGSGSIVASMALHRALELNYHRRTKKPGEPTDLQNELRKRAWWNMMTVVVDINGKRGYPLPLSVQDFDVDFPEPIADELLSDDGVDTSRTLPCPYEVAIAGFKCVPMYMEMYANIFSVRRDESNYKNIVAALEAQMNQWEAELPASMRLNPPKKHDHEMVGPLFARTFMLEFRLHVRHPSLAMTTDQEMIAENTRICENAAREYLETVEHLSKMKALDTTWHQMSVYCVAILSMLVPQWERRFEITPEEVTKLREEMERWMNVVKEMSTLLGCGSGTSTQIAQLINRTMAWIEHDMPKEEMKSAIRTHANMKQEQQLPLQNAVSLAPPVSFGGSTSQHPSISSAGTSQTGDVTKNFYTADGTATAHATYPSLAYVEQPAQPTAQAATSYQHDQAGMFYPTATATAGTAHAAGHSQSDPLVNYASEAGQHLSHHTPDMMWRSSWQNWSAAIADSQERYSANALMTLGSADAGRSSVITPIMAGNGMPHAGGELPMVPQPASWPLIMFDQTPQE</sequence>
<feature type="region of interest" description="Disordered" evidence="3">
    <location>
        <begin position="252"/>
        <end position="334"/>
    </location>
</feature>
<evidence type="ECO:0000259" key="4">
    <source>
        <dbReference type="PROSITE" id="PS50048"/>
    </source>
</evidence>
<dbReference type="PANTHER" id="PTHR46910">
    <property type="entry name" value="TRANSCRIPTION FACTOR PDR1"/>
    <property type="match status" value="1"/>
</dbReference>
<dbReference type="Pfam" id="PF00172">
    <property type="entry name" value="Zn_clus"/>
    <property type="match status" value="1"/>
</dbReference>
<organism evidence="5 6">
    <name type="scientific">Pochonia chlamydosporia 170</name>
    <dbReference type="NCBI Taxonomy" id="1380566"/>
    <lineage>
        <taxon>Eukaryota</taxon>
        <taxon>Fungi</taxon>
        <taxon>Dikarya</taxon>
        <taxon>Ascomycota</taxon>
        <taxon>Pezizomycotina</taxon>
        <taxon>Sordariomycetes</taxon>
        <taxon>Hypocreomycetidae</taxon>
        <taxon>Hypocreales</taxon>
        <taxon>Clavicipitaceae</taxon>
        <taxon>Pochonia</taxon>
    </lineage>
</organism>
<dbReference type="PANTHER" id="PTHR46910:SF4">
    <property type="entry name" value="ZN(2)-C6 FUNGAL-TYPE DOMAIN-CONTAINING PROTEIN"/>
    <property type="match status" value="1"/>
</dbReference>
<dbReference type="OrthoDB" id="4456959at2759"/>
<name>A0A179EYR8_METCM</name>
<dbReference type="SUPFAM" id="SSF57701">
    <property type="entry name" value="Zn2/Cys6 DNA-binding domain"/>
    <property type="match status" value="1"/>
</dbReference>
<feature type="region of interest" description="Disordered" evidence="3">
    <location>
        <begin position="1013"/>
        <end position="1039"/>
    </location>
</feature>
<protein>
    <submittedName>
        <fullName evidence="5">C6 transcription factor FacB</fullName>
    </submittedName>
</protein>
<dbReference type="AlphaFoldDB" id="A0A179EYR8"/>
<dbReference type="GO" id="GO:0008270">
    <property type="term" value="F:zinc ion binding"/>
    <property type="evidence" value="ECO:0007669"/>
    <property type="project" value="InterPro"/>
</dbReference>
<feature type="compositionally biased region" description="Polar residues" evidence="3">
    <location>
        <begin position="1020"/>
        <end position="1039"/>
    </location>
</feature>
<feature type="region of interest" description="Disordered" evidence="3">
    <location>
        <begin position="425"/>
        <end position="456"/>
    </location>
</feature>
<gene>
    <name evidence="5" type="ORF">VFPPC_11667</name>
</gene>
<keyword evidence="2" id="KW-0539">Nucleus</keyword>
<dbReference type="RefSeq" id="XP_018136511.1">
    <property type="nucleotide sequence ID" value="XM_018289786.1"/>
</dbReference>
<dbReference type="EMBL" id="LSBJ02000027">
    <property type="protein sequence ID" value="OAQ58334.1"/>
    <property type="molecule type" value="Genomic_DNA"/>
</dbReference>
<dbReference type="GeneID" id="28853780"/>
<evidence type="ECO:0000313" key="6">
    <source>
        <dbReference type="Proteomes" id="UP000078397"/>
    </source>
</evidence>
<feature type="compositionally biased region" description="Low complexity" evidence="3">
    <location>
        <begin position="252"/>
        <end position="288"/>
    </location>
</feature>
<evidence type="ECO:0000256" key="2">
    <source>
        <dbReference type="ARBA" id="ARBA00023242"/>
    </source>
</evidence>
<evidence type="ECO:0000256" key="3">
    <source>
        <dbReference type="SAM" id="MobiDB-lite"/>
    </source>
</evidence>
<dbReference type="SMART" id="SM00066">
    <property type="entry name" value="GAL4"/>
    <property type="match status" value="1"/>
</dbReference>
<dbReference type="Pfam" id="PF04082">
    <property type="entry name" value="Fungal_trans"/>
    <property type="match status" value="1"/>
</dbReference>
<dbReference type="GO" id="GO:0003677">
    <property type="term" value="F:DNA binding"/>
    <property type="evidence" value="ECO:0007669"/>
    <property type="project" value="InterPro"/>
</dbReference>
<dbReference type="STRING" id="1380566.A0A179EYR8"/>
<keyword evidence="6" id="KW-1185">Reference proteome</keyword>
<accession>A0A179EYR8</accession>
<proteinExistence type="predicted"/>
<feature type="compositionally biased region" description="Low complexity" evidence="3">
    <location>
        <begin position="192"/>
        <end position="238"/>
    </location>
</feature>
<dbReference type="Gene3D" id="4.10.240.10">
    <property type="entry name" value="Zn(2)-C6 fungal-type DNA-binding domain"/>
    <property type="match status" value="1"/>
</dbReference>
<comment type="caution">
    <text evidence="5">The sequence shown here is derived from an EMBL/GenBank/DDBJ whole genome shotgun (WGS) entry which is preliminary data.</text>
</comment>
<dbReference type="InterPro" id="IPR036864">
    <property type="entry name" value="Zn2-C6_fun-type_DNA-bd_sf"/>
</dbReference>
<evidence type="ECO:0000313" key="5">
    <source>
        <dbReference type="EMBL" id="OAQ58334.1"/>
    </source>
</evidence>
<dbReference type="CDD" id="cd12148">
    <property type="entry name" value="fungal_TF_MHR"/>
    <property type="match status" value="1"/>
</dbReference>
<dbReference type="GO" id="GO:0006351">
    <property type="term" value="P:DNA-templated transcription"/>
    <property type="evidence" value="ECO:0007669"/>
    <property type="project" value="InterPro"/>
</dbReference>
<feature type="compositionally biased region" description="Low complexity" evidence="3">
    <location>
        <begin position="444"/>
        <end position="454"/>
    </location>
</feature>
<evidence type="ECO:0000256" key="1">
    <source>
        <dbReference type="ARBA" id="ARBA00022723"/>
    </source>
</evidence>
<dbReference type="InterPro" id="IPR007219">
    <property type="entry name" value="XnlR_reg_dom"/>
</dbReference>
<dbReference type="PROSITE" id="PS50048">
    <property type="entry name" value="ZN2_CY6_FUNGAL_2"/>
    <property type="match status" value="1"/>
</dbReference>
<dbReference type="CDD" id="cd00067">
    <property type="entry name" value="GAL4"/>
    <property type="match status" value="1"/>
</dbReference>
<reference evidence="5 6" key="1">
    <citation type="journal article" date="2016" name="PLoS Pathog.">
        <title>Biosynthesis of antibiotic leucinostatins in bio-control fungus Purpureocillium lilacinum and their inhibition on phytophthora revealed by genome mining.</title>
        <authorList>
            <person name="Wang G."/>
            <person name="Liu Z."/>
            <person name="Lin R."/>
            <person name="Li E."/>
            <person name="Mao Z."/>
            <person name="Ling J."/>
            <person name="Yang Y."/>
            <person name="Yin W.B."/>
            <person name="Xie B."/>
        </authorList>
    </citation>
    <scope>NUCLEOTIDE SEQUENCE [LARGE SCALE GENOMIC DNA]</scope>
    <source>
        <strain evidence="5">170</strain>
    </source>
</reference>
<dbReference type="Proteomes" id="UP000078397">
    <property type="component" value="Unassembled WGS sequence"/>
</dbReference>
<feature type="region of interest" description="Disordered" evidence="3">
    <location>
        <begin position="178"/>
        <end position="238"/>
    </location>
</feature>
<dbReference type="GO" id="GO:0000981">
    <property type="term" value="F:DNA-binding transcription factor activity, RNA polymerase II-specific"/>
    <property type="evidence" value="ECO:0007669"/>
    <property type="project" value="InterPro"/>
</dbReference>
<dbReference type="PROSITE" id="PS00463">
    <property type="entry name" value="ZN2_CY6_FUNGAL_1"/>
    <property type="match status" value="1"/>
</dbReference>
<dbReference type="InterPro" id="IPR001138">
    <property type="entry name" value="Zn2Cys6_DnaBD"/>
</dbReference>
<dbReference type="KEGG" id="pchm:VFPPC_11667"/>